<dbReference type="EMBL" id="CAACVG010013165">
    <property type="protein sequence ID" value="VEN61414.1"/>
    <property type="molecule type" value="Genomic_DNA"/>
</dbReference>
<reference evidence="3 4" key="1">
    <citation type="submission" date="2019-01" db="EMBL/GenBank/DDBJ databases">
        <authorList>
            <person name="Sayadi A."/>
        </authorList>
    </citation>
    <scope>NUCLEOTIDE SEQUENCE [LARGE SCALE GENOMIC DNA]</scope>
</reference>
<proteinExistence type="predicted"/>
<evidence type="ECO:0000256" key="1">
    <source>
        <dbReference type="SAM" id="Phobius"/>
    </source>
</evidence>
<feature type="non-terminal residue" evidence="3">
    <location>
        <position position="259"/>
    </location>
</feature>
<organism evidence="3 4">
    <name type="scientific">Callosobruchus maculatus</name>
    <name type="common">Southern cowpea weevil</name>
    <name type="synonym">Pulse bruchid</name>
    <dbReference type="NCBI Taxonomy" id="64391"/>
    <lineage>
        <taxon>Eukaryota</taxon>
        <taxon>Metazoa</taxon>
        <taxon>Ecdysozoa</taxon>
        <taxon>Arthropoda</taxon>
        <taxon>Hexapoda</taxon>
        <taxon>Insecta</taxon>
        <taxon>Pterygota</taxon>
        <taxon>Neoptera</taxon>
        <taxon>Endopterygota</taxon>
        <taxon>Coleoptera</taxon>
        <taxon>Polyphaga</taxon>
        <taxon>Cucujiformia</taxon>
        <taxon>Chrysomeloidea</taxon>
        <taxon>Chrysomelidae</taxon>
        <taxon>Bruchinae</taxon>
        <taxon>Bruchini</taxon>
        <taxon>Callosobruchus</taxon>
    </lineage>
</organism>
<evidence type="ECO:0000313" key="4">
    <source>
        <dbReference type="Proteomes" id="UP000410492"/>
    </source>
</evidence>
<dbReference type="PANTHER" id="PTHR34153">
    <property type="entry name" value="SI:CH211-262H13.3-RELATED-RELATED"/>
    <property type="match status" value="1"/>
</dbReference>
<feature type="domain" description="DUF4806" evidence="2">
    <location>
        <begin position="115"/>
        <end position="184"/>
    </location>
</feature>
<evidence type="ECO:0000313" key="3">
    <source>
        <dbReference type="EMBL" id="VEN61414.1"/>
    </source>
</evidence>
<feature type="transmembrane region" description="Helical" evidence="1">
    <location>
        <begin position="231"/>
        <end position="249"/>
    </location>
</feature>
<dbReference type="AlphaFoldDB" id="A0A653DN24"/>
<dbReference type="Pfam" id="PF16064">
    <property type="entry name" value="DUF4806"/>
    <property type="match status" value="1"/>
</dbReference>
<keyword evidence="4" id="KW-1185">Reference proteome</keyword>
<dbReference type="InterPro" id="IPR032071">
    <property type="entry name" value="DUF4806"/>
</dbReference>
<name>A0A653DN24_CALMS</name>
<evidence type="ECO:0000259" key="2">
    <source>
        <dbReference type="Pfam" id="PF16064"/>
    </source>
</evidence>
<dbReference type="OrthoDB" id="6777799at2759"/>
<keyword evidence="1" id="KW-0812">Transmembrane</keyword>
<protein>
    <recommendedName>
        <fullName evidence="2">DUF4806 domain-containing protein</fullName>
    </recommendedName>
</protein>
<sequence length="259" mass="29957">MDTHLEPFPQMPKKACINKDFVHTSDFVQVNQNSIDTLEVPCSVKESPAVTPEVSRVISLQPRISEDDFRSKLVKDIAFIKIYVTKMNQRLDFIEEKLITKKMLKSNFKFSKLTFLPISSTADLDELELKLREVPNYKQEMINYFAKIGGYKVNEIVKLILRKLMSNYVASLFSWQGKKQKKAFCCLGVAEVIINAVRSNRTTADATEKEIIDSIKNWLGMRPPEKITARTVVKFNIICICSYIYNIYIMNINKMMFKN</sequence>
<keyword evidence="1" id="KW-1133">Transmembrane helix</keyword>
<keyword evidence="1" id="KW-0472">Membrane</keyword>
<accession>A0A653DN24</accession>
<gene>
    <name evidence="3" type="ORF">CALMAC_LOCUS18831</name>
</gene>
<dbReference type="PANTHER" id="PTHR34153:SF2">
    <property type="entry name" value="SI:CH211-262H13.3-RELATED"/>
    <property type="match status" value="1"/>
</dbReference>
<dbReference type="Proteomes" id="UP000410492">
    <property type="component" value="Unassembled WGS sequence"/>
</dbReference>